<dbReference type="STRING" id="204536.SULAZ_1311"/>
<dbReference type="REBASE" id="20458">
    <property type="entry name" value="M.SazAORF1311P"/>
</dbReference>
<keyword evidence="2" id="KW-1185">Reference proteome</keyword>
<dbReference type="HOGENOM" id="CLU_3206109_0_0_0"/>
<proteinExistence type="predicted"/>
<dbReference type="KEGG" id="saf:SULAZ_1311"/>
<dbReference type="EMBL" id="CP001229">
    <property type="protein sequence ID" value="ACN99009.1"/>
    <property type="molecule type" value="Genomic_DNA"/>
</dbReference>
<dbReference type="RefSeq" id="WP_012674329.1">
    <property type="nucleotide sequence ID" value="NC_012438.1"/>
</dbReference>
<dbReference type="Proteomes" id="UP000001369">
    <property type="component" value="Chromosome"/>
</dbReference>
<evidence type="ECO:0000313" key="2">
    <source>
        <dbReference type="Proteomes" id="UP000001369"/>
    </source>
</evidence>
<gene>
    <name evidence="1" type="ordered locus">SULAZ_1311</name>
</gene>
<accession>C1DVZ1</accession>
<sequence length="45" mass="5363">MDYFIKAEVLNYETLSQEKYLDKHITRAKTVKDIGEKIIEFLSQI</sequence>
<evidence type="ECO:0000313" key="1">
    <source>
        <dbReference type="EMBL" id="ACN99009.1"/>
    </source>
</evidence>
<organism evidence="1 2">
    <name type="scientific">Sulfurihydrogenibium azorense (strain DSM 15241 / OCM 825 / Az-Fu1)</name>
    <dbReference type="NCBI Taxonomy" id="204536"/>
    <lineage>
        <taxon>Bacteria</taxon>
        <taxon>Pseudomonadati</taxon>
        <taxon>Aquificota</taxon>
        <taxon>Aquificia</taxon>
        <taxon>Aquificales</taxon>
        <taxon>Hydrogenothermaceae</taxon>
        <taxon>Sulfurihydrogenibium</taxon>
    </lineage>
</organism>
<protein>
    <submittedName>
        <fullName evidence="1">Uncharacterized protein</fullName>
    </submittedName>
</protein>
<dbReference type="eggNOG" id="COG2189">
    <property type="taxonomic scope" value="Bacteria"/>
</dbReference>
<dbReference type="AlphaFoldDB" id="C1DVZ1"/>
<name>C1DVZ1_SULAA</name>
<reference evidence="1 2" key="1">
    <citation type="journal article" date="2009" name="J. Bacteriol.">
        <title>Complete and draft genome sequences of six members of the Aquificales.</title>
        <authorList>
            <person name="Reysenbach A.L."/>
            <person name="Hamamura N."/>
            <person name="Podar M."/>
            <person name="Griffiths E."/>
            <person name="Ferreira S."/>
            <person name="Hochstein R."/>
            <person name="Heidelberg J."/>
            <person name="Johnson J."/>
            <person name="Mead D."/>
            <person name="Pohorille A."/>
            <person name="Sarmiento M."/>
            <person name="Schweighofer K."/>
            <person name="Seshadri R."/>
            <person name="Voytek M.A."/>
        </authorList>
    </citation>
    <scope>NUCLEOTIDE SEQUENCE [LARGE SCALE GENOMIC DNA]</scope>
    <source>
        <strain evidence="2">Az-Fu1 / DSM 15241 / OCM 825</strain>
    </source>
</reference>